<evidence type="ECO:0000313" key="3">
    <source>
        <dbReference type="Proteomes" id="UP000001555"/>
    </source>
</evidence>
<dbReference type="HOGENOM" id="CLU_3056413_0_0_1"/>
<organism>
    <name type="scientific">Ixodes scapularis</name>
    <name type="common">Black-legged tick</name>
    <name type="synonym">Deer tick</name>
    <dbReference type="NCBI Taxonomy" id="6945"/>
    <lineage>
        <taxon>Eukaryota</taxon>
        <taxon>Metazoa</taxon>
        <taxon>Ecdysozoa</taxon>
        <taxon>Arthropoda</taxon>
        <taxon>Chelicerata</taxon>
        <taxon>Arachnida</taxon>
        <taxon>Acari</taxon>
        <taxon>Parasitiformes</taxon>
        <taxon>Ixodida</taxon>
        <taxon>Ixodoidea</taxon>
        <taxon>Ixodidae</taxon>
        <taxon>Ixodinae</taxon>
        <taxon>Ixodes</taxon>
    </lineage>
</organism>
<dbReference type="PaxDb" id="6945-B7PZX0"/>
<evidence type="ECO:0000313" key="1">
    <source>
        <dbReference type="EMBL" id="EEC12142.1"/>
    </source>
</evidence>
<keyword evidence="3" id="KW-1185">Reference proteome</keyword>
<feature type="non-terminal residue" evidence="1">
    <location>
        <position position="54"/>
    </location>
</feature>
<reference evidence="1 3" key="1">
    <citation type="submission" date="2008-03" db="EMBL/GenBank/DDBJ databases">
        <title>Annotation of Ixodes scapularis.</title>
        <authorList>
            <consortium name="Ixodes scapularis Genome Project Consortium"/>
            <person name="Caler E."/>
            <person name="Hannick L.I."/>
            <person name="Bidwell S."/>
            <person name="Joardar V."/>
            <person name="Thiagarajan M."/>
            <person name="Amedeo P."/>
            <person name="Galinsky K.J."/>
            <person name="Schobel S."/>
            <person name="Inman J."/>
            <person name="Hostetler J."/>
            <person name="Miller J."/>
            <person name="Hammond M."/>
            <person name="Megy K."/>
            <person name="Lawson D."/>
            <person name="Kodira C."/>
            <person name="Sutton G."/>
            <person name="Meyer J."/>
            <person name="Hill C.A."/>
            <person name="Birren B."/>
            <person name="Nene V."/>
            <person name="Collins F."/>
            <person name="Alarcon-Chaidez F."/>
            <person name="Wikel S."/>
            <person name="Strausberg R."/>
        </authorList>
    </citation>
    <scope>NUCLEOTIDE SEQUENCE [LARGE SCALE GENOMIC DNA]</scope>
    <source>
        <strain evidence="3">Wikel</strain>
        <strain evidence="1">Wikel colony</strain>
    </source>
</reference>
<accession>B7PZX0</accession>
<protein>
    <submittedName>
        <fullName evidence="1 2">Uncharacterized protein</fullName>
    </submittedName>
</protein>
<sequence>APPYPPPPLHTGRFMASQIASNMDPDRHHKKLQLRVQAINKITDKTAEDQRVLY</sequence>
<dbReference type="EnsemblMetazoa" id="ISCW008964-RA">
    <property type="protein sequence ID" value="ISCW008964-PA"/>
    <property type="gene ID" value="ISCW008964"/>
</dbReference>
<dbReference type="EMBL" id="DS828435">
    <property type="protein sequence ID" value="EEC12142.1"/>
    <property type="molecule type" value="Genomic_DNA"/>
</dbReference>
<dbReference type="EMBL" id="ABJB010621157">
    <property type="status" value="NOT_ANNOTATED_CDS"/>
    <property type="molecule type" value="Genomic_DNA"/>
</dbReference>
<name>B7PZX0_IXOSC</name>
<evidence type="ECO:0000313" key="2">
    <source>
        <dbReference type="EnsemblMetazoa" id="ISCW008964-PA"/>
    </source>
</evidence>
<gene>
    <name evidence="1" type="ORF">IscW_ISCW008964</name>
</gene>
<dbReference type="Proteomes" id="UP000001555">
    <property type="component" value="Unassembled WGS sequence"/>
</dbReference>
<dbReference type="InParanoid" id="B7PZX0"/>
<proteinExistence type="predicted"/>
<dbReference type="VEuPathDB" id="VectorBase:ISCW008964"/>
<dbReference type="AlphaFoldDB" id="B7PZX0"/>
<feature type="non-terminal residue" evidence="1">
    <location>
        <position position="1"/>
    </location>
</feature>
<reference evidence="2" key="2">
    <citation type="submission" date="2020-05" db="UniProtKB">
        <authorList>
            <consortium name="EnsemblMetazoa"/>
        </authorList>
    </citation>
    <scope>IDENTIFICATION</scope>
    <source>
        <strain evidence="2">wikel</strain>
    </source>
</reference>